<dbReference type="PANTHER" id="PTHR34295">
    <property type="entry name" value="BIOTIN TRANSPORTER BIOY"/>
    <property type="match status" value="1"/>
</dbReference>
<feature type="region of interest" description="Disordered" evidence="8">
    <location>
        <begin position="206"/>
        <end position="241"/>
    </location>
</feature>
<evidence type="ECO:0000256" key="5">
    <source>
        <dbReference type="ARBA" id="ARBA00022692"/>
    </source>
</evidence>
<gene>
    <name evidence="10" type="ORF">HNR25_001096</name>
</gene>
<keyword evidence="3" id="KW-0813">Transport</keyword>
<keyword evidence="7 9" id="KW-0472">Membrane</keyword>
<evidence type="ECO:0000256" key="3">
    <source>
        <dbReference type="ARBA" id="ARBA00022448"/>
    </source>
</evidence>
<reference evidence="10 11" key="1">
    <citation type="submission" date="2020-08" db="EMBL/GenBank/DDBJ databases">
        <title>Sequencing the genomes of 1000 actinobacteria strains.</title>
        <authorList>
            <person name="Klenk H.-P."/>
        </authorList>
    </citation>
    <scope>NUCLEOTIDE SEQUENCE [LARGE SCALE GENOMIC DNA]</scope>
    <source>
        <strain evidence="10 11">DSM 44593</strain>
    </source>
</reference>
<feature type="transmembrane region" description="Helical" evidence="9">
    <location>
        <begin position="123"/>
        <end position="141"/>
    </location>
</feature>
<protein>
    <submittedName>
        <fullName evidence="10">Biotin transport system substrate-specific component</fullName>
    </submittedName>
</protein>
<sequence length="241" mass="23913">MPQAPDSRVRRRGLTARDIALIAVFAALLAALSMPVAIPVGPVPITLQTLGVMLAPSLLGAKRGTLSVLTFLALVAAGLPLLPGGRGGPAPFVGPTGGYMLGWVVGALAIGLLVHYMLPRYRFWYGLGANIAGGIGVVYLVGVPWSAVALGDGLLATITAVGVFLPGDLAKAALAAGIAAAVHRAYPVPPAGRPVAEADADADVFTDTAGTADTDTGASTDAATAADTGSPDAGGTGDRAE</sequence>
<dbReference type="InterPro" id="IPR003784">
    <property type="entry name" value="BioY"/>
</dbReference>
<dbReference type="EMBL" id="JACHLY010000001">
    <property type="protein sequence ID" value="MBB5997345.1"/>
    <property type="molecule type" value="Genomic_DNA"/>
</dbReference>
<evidence type="ECO:0000256" key="7">
    <source>
        <dbReference type="ARBA" id="ARBA00023136"/>
    </source>
</evidence>
<comment type="subcellular location">
    <subcellularLocation>
        <location evidence="1">Cell membrane</location>
        <topology evidence="1">Multi-pass membrane protein</topology>
    </subcellularLocation>
</comment>
<evidence type="ECO:0000256" key="9">
    <source>
        <dbReference type="SAM" id="Phobius"/>
    </source>
</evidence>
<evidence type="ECO:0000256" key="1">
    <source>
        <dbReference type="ARBA" id="ARBA00004651"/>
    </source>
</evidence>
<dbReference type="PANTHER" id="PTHR34295:SF4">
    <property type="entry name" value="BIOTIN TRANSPORTER BIOY-RELATED"/>
    <property type="match status" value="1"/>
</dbReference>
<comment type="similarity">
    <text evidence="2">Belongs to the BioY family.</text>
</comment>
<name>A0A841E2H8_9ACTN</name>
<dbReference type="AlphaFoldDB" id="A0A841E2H8"/>
<evidence type="ECO:0000313" key="10">
    <source>
        <dbReference type="EMBL" id="MBB5997345.1"/>
    </source>
</evidence>
<accession>A0A841E2H8</accession>
<feature type="compositionally biased region" description="Gly residues" evidence="8">
    <location>
        <begin position="232"/>
        <end position="241"/>
    </location>
</feature>
<feature type="transmembrane region" description="Helical" evidence="9">
    <location>
        <begin position="68"/>
        <end position="85"/>
    </location>
</feature>
<keyword evidence="4" id="KW-1003">Cell membrane</keyword>
<organism evidence="10 11">
    <name type="scientific">Streptomonospora salina</name>
    <dbReference type="NCBI Taxonomy" id="104205"/>
    <lineage>
        <taxon>Bacteria</taxon>
        <taxon>Bacillati</taxon>
        <taxon>Actinomycetota</taxon>
        <taxon>Actinomycetes</taxon>
        <taxon>Streptosporangiales</taxon>
        <taxon>Nocardiopsidaceae</taxon>
        <taxon>Streptomonospora</taxon>
    </lineage>
</organism>
<keyword evidence="11" id="KW-1185">Reference proteome</keyword>
<feature type="transmembrane region" description="Helical" evidence="9">
    <location>
        <begin position="147"/>
        <end position="165"/>
    </location>
</feature>
<feature type="compositionally biased region" description="Low complexity" evidence="8">
    <location>
        <begin position="206"/>
        <end position="231"/>
    </location>
</feature>
<dbReference type="Gene3D" id="1.10.1760.20">
    <property type="match status" value="1"/>
</dbReference>
<feature type="transmembrane region" description="Helical" evidence="9">
    <location>
        <begin position="20"/>
        <end position="38"/>
    </location>
</feature>
<dbReference type="GO" id="GO:0015225">
    <property type="term" value="F:biotin transmembrane transporter activity"/>
    <property type="evidence" value="ECO:0007669"/>
    <property type="project" value="InterPro"/>
</dbReference>
<evidence type="ECO:0000256" key="4">
    <source>
        <dbReference type="ARBA" id="ARBA00022475"/>
    </source>
</evidence>
<comment type="caution">
    <text evidence="10">The sequence shown here is derived from an EMBL/GenBank/DDBJ whole genome shotgun (WGS) entry which is preliminary data.</text>
</comment>
<keyword evidence="5 9" id="KW-0812">Transmembrane</keyword>
<evidence type="ECO:0000256" key="8">
    <source>
        <dbReference type="SAM" id="MobiDB-lite"/>
    </source>
</evidence>
<dbReference type="Pfam" id="PF02632">
    <property type="entry name" value="BioY"/>
    <property type="match status" value="1"/>
</dbReference>
<evidence type="ECO:0000256" key="6">
    <source>
        <dbReference type="ARBA" id="ARBA00022989"/>
    </source>
</evidence>
<evidence type="ECO:0000313" key="11">
    <source>
        <dbReference type="Proteomes" id="UP000578077"/>
    </source>
</evidence>
<evidence type="ECO:0000256" key="2">
    <source>
        <dbReference type="ARBA" id="ARBA00010692"/>
    </source>
</evidence>
<feature type="transmembrane region" description="Helical" evidence="9">
    <location>
        <begin position="97"/>
        <end position="116"/>
    </location>
</feature>
<dbReference type="Proteomes" id="UP000578077">
    <property type="component" value="Unassembled WGS sequence"/>
</dbReference>
<keyword evidence="6 9" id="KW-1133">Transmembrane helix</keyword>
<feature type="transmembrane region" description="Helical" evidence="9">
    <location>
        <begin position="44"/>
        <end position="61"/>
    </location>
</feature>
<proteinExistence type="inferred from homology"/>
<dbReference type="RefSeq" id="WP_184633631.1">
    <property type="nucleotide sequence ID" value="NZ_BAABKT010000004.1"/>
</dbReference>
<dbReference type="GO" id="GO:0005886">
    <property type="term" value="C:plasma membrane"/>
    <property type="evidence" value="ECO:0007669"/>
    <property type="project" value="UniProtKB-SubCell"/>
</dbReference>